<dbReference type="Gene3D" id="2.60.40.10">
    <property type="entry name" value="Immunoglobulins"/>
    <property type="match status" value="1"/>
</dbReference>
<keyword evidence="1" id="KW-1133">Transmembrane helix</keyword>
<sequence>MVGENVTIDWFYSRQWMHRTVRIIHPREGAMMVLQQFNKSTIRSDFHNRLLYRGNSPKSYMSFTLLDLRMSDAGIYTIETQHGNRIPGGKTLIVEDITITSSGDAANINTSTTDIPHYTRSDTAYDQHRTVIKGVPFYVVIPMVVVTLASIVCVMWIHHKRNTRLETDRPHTMEEFDADLYLTPIGCERHLPLSLMNDGHVAVANTIQFDSSMLLVHTIQTVSMDGYEIVDVSSHDSYESIFNNDETTSLHAPDNFGYLTVLGVLETSV</sequence>
<feature type="transmembrane region" description="Helical" evidence="1">
    <location>
        <begin position="135"/>
        <end position="157"/>
    </location>
</feature>
<evidence type="ECO:0000313" key="3">
    <source>
        <dbReference type="Proteomes" id="UP001195483"/>
    </source>
</evidence>
<keyword evidence="1" id="KW-0812">Transmembrane</keyword>
<dbReference type="Proteomes" id="UP001195483">
    <property type="component" value="Unassembled WGS sequence"/>
</dbReference>
<keyword evidence="3" id="KW-1185">Reference proteome</keyword>
<evidence type="ECO:0000256" key="1">
    <source>
        <dbReference type="SAM" id="Phobius"/>
    </source>
</evidence>
<reference evidence="2" key="2">
    <citation type="journal article" date="2021" name="Genome Biol. Evol.">
        <title>Developing a high-quality reference genome for a parasitic bivalve with doubly uniparental inheritance (Bivalvia: Unionida).</title>
        <authorList>
            <person name="Smith C.H."/>
        </authorList>
    </citation>
    <scope>NUCLEOTIDE SEQUENCE</scope>
    <source>
        <strain evidence="2">CHS0354</strain>
        <tissue evidence="2">Mantle</tissue>
    </source>
</reference>
<organism evidence="2 3">
    <name type="scientific">Potamilus streckersoni</name>
    <dbReference type="NCBI Taxonomy" id="2493646"/>
    <lineage>
        <taxon>Eukaryota</taxon>
        <taxon>Metazoa</taxon>
        <taxon>Spiralia</taxon>
        <taxon>Lophotrochozoa</taxon>
        <taxon>Mollusca</taxon>
        <taxon>Bivalvia</taxon>
        <taxon>Autobranchia</taxon>
        <taxon>Heteroconchia</taxon>
        <taxon>Palaeoheterodonta</taxon>
        <taxon>Unionida</taxon>
        <taxon>Unionoidea</taxon>
        <taxon>Unionidae</taxon>
        <taxon>Ambleminae</taxon>
        <taxon>Lampsilini</taxon>
        <taxon>Potamilus</taxon>
    </lineage>
</organism>
<dbReference type="InterPro" id="IPR036179">
    <property type="entry name" value="Ig-like_dom_sf"/>
</dbReference>
<reference evidence="2" key="1">
    <citation type="journal article" date="2021" name="Genome Biol. Evol.">
        <title>A High-Quality Reference Genome for a Parasitic Bivalve with Doubly Uniparental Inheritance (Bivalvia: Unionida).</title>
        <authorList>
            <person name="Smith C.H."/>
        </authorList>
    </citation>
    <scope>NUCLEOTIDE SEQUENCE</scope>
    <source>
        <strain evidence="2">CHS0354</strain>
    </source>
</reference>
<name>A0AAE0SVY8_9BIVA</name>
<protein>
    <submittedName>
        <fullName evidence="2">Uncharacterized protein</fullName>
    </submittedName>
</protein>
<dbReference type="SUPFAM" id="SSF48726">
    <property type="entry name" value="Immunoglobulin"/>
    <property type="match status" value="1"/>
</dbReference>
<dbReference type="AlphaFoldDB" id="A0AAE0SVY8"/>
<reference evidence="2" key="3">
    <citation type="submission" date="2023-05" db="EMBL/GenBank/DDBJ databases">
        <authorList>
            <person name="Smith C.H."/>
        </authorList>
    </citation>
    <scope>NUCLEOTIDE SEQUENCE</scope>
    <source>
        <strain evidence="2">CHS0354</strain>
        <tissue evidence="2">Mantle</tissue>
    </source>
</reference>
<evidence type="ECO:0000313" key="2">
    <source>
        <dbReference type="EMBL" id="KAK3599195.1"/>
    </source>
</evidence>
<proteinExistence type="predicted"/>
<gene>
    <name evidence="2" type="ORF">CHS0354_012799</name>
</gene>
<keyword evidence="1" id="KW-0472">Membrane</keyword>
<comment type="caution">
    <text evidence="2">The sequence shown here is derived from an EMBL/GenBank/DDBJ whole genome shotgun (WGS) entry which is preliminary data.</text>
</comment>
<dbReference type="InterPro" id="IPR013783">
    <property type="entry name" value="Ig-like_fold"/>
</dbReference>
<dbReference type="EMBL" id="JAEAOA010000772">
    <property type="protein sequence ID" value="KAK3599195.1"/>
    <property type="molecule type" value="Genomic_DNA"/>
</dbReference>
<accession>A0AAE0SVY8</accession>